<comment type="similarity">
    <text evidence="1">Belongs to the CFA/CMAS family.</text>
</comment>
<dbReference type="InterPro" id="IPR029063">
    <property type="entry name" value="SAM-dependent_MTases_sf"/>
</dbReference>
<dbReference type="InterPro" id="IPR003333">
    <property type="entry name" value="CMAS"/>
</dbReference>
<dbReference type="Gene3D" id="3.40.50.150">
    <property type="entry name" value="Vaccinia Virus protein VP39"/>
    <property type="match status" value="1"/>
</dbReference>
<keyword evidence="5" id="KW-0443">Lipid metabolism</keyword>
<keyword evidence="7" id="KW-1185">Reference proteome</keyword>
<evidence type="ECO:0000256" key="1">
    <source>
        <dbReference type="ARBA" id="ARBA00010815"/>
    </source>
</evidence>
<organism evidence="6 7">
    <name type="scientific">Pseudoxanthobacter soli DSM 19599</name>
    <dbReference type="NCBI Taxonomy" id="1123029"/>
    <lineage>
        <taxon>Bacteria</taxon>
        <taxon>Pseudomonadati</taxon>
        <taxon>Pseudomonadota</taxon>
        <taxon>Alphaproteobacteria</taxon>
        <taxon>Hyphomicrobiales</taxon>
        <taxon>Segnochrobactraceae</taxon>
        <taxon>Pseudoxanthobacter</taxon>
    </lineage>
</organism>
<dbReference type="GO" id="GO:0032259">
    <property type="term" value="P:methylation"/>
    <property type="evidence" value="ECO:0007669"/>
    <property type="project" value="UniProtKB-KW"/>
</dbReference>
<evidence type="ECO:0000313" key="7">
    <source>
        <dbReference type="Proteomes" id="UP000186406"/>
    </source>
</evidence>
<keyword evidence="2" id="KW-0489">Methyltransferase</keyword>
<evidence type="ECO:0000256" key="2">
    <source>
        <dbReference type="ARBA" id="ARBA00022603"/>
    </source>
</evidence>
<dbReference type="PIRSF" id="PIRSF003085">
    <property type="entry name" value="CMAS"/>
    <property type="match status" value="1"/>
</dbReference>
<keyword evidence="4" id="KW-0949">S-adenosyl-L-methionine</keyword>
<name>A0A1M7ZLF7_9HYPH</name>
<evidence type="ECO:0000313" key="6">
    <source>
        <dbReference type="EMBL" id="SHO65724.1"/>
    </source>
</evidence>
<dbReference type="OrthoDB" id="9782855at2"/>
<dbReference type="SUPFAM" id="SSF53335">
    <property type="entry name" value="S-adenosyl-L-methionine-dependent methyltransferases"/>
    <property type="match status" value="1"/>
</dbReference>
<protein>
    <submittedName>
        <fullName evidence="6">Cyclopropane-fatty-acyl-phospholipid synthase</fullName>
    </submittedName>
</protein>
<dbReference type="GO" id="GO:0008168">
    <property type="term" value="F:methyltransferase activity"/>
    <property type="evidence" value="ECO:0007669"/>
    <property type="project" value="UniProtKB-KW"/>
</dbReference>
<dbReference type="Proteomes" id="UP000186406">
    <property type="component" value="Unassembled WGS sequence"/>
</dbReference>
<dbReference type="PANTHER" id="PTHR43667">
    <property type="entry name" value="CYCLOPROPANE-FATTY-ACYL-PHOSPHOLIPID SYNTHASE"/>
    <property type="match status" value="1"/>
</dbReference>
<sequence>MNRLLQGYLARSIRRGNLEIVDAKGRTHRFGDGSGELVRIRFKDSRTERKVFLNPEHELGEAVMDGGVVFERGRIYDFLDVVLSNTPSTLPSAWSRFVYRWRVLTRRIRQHNHAVASRRNVAHHYDLDGRLYRLFLDSDRQYSCAYFETPDSDLESAQLAKKRHLAAKLLLKPEQKVLDIGCGWGGLGLYLADVGGVDVTGVTLSEEQHGIANERAVERGLKDRARFHLKDYRALDESFDRIVSVGMFEHVGVGHFGEFFGKVARLMKPDGVMVLHSIGRFDGPGDTNSWIQKYIFPGGYIPALSEVLPVIERSGLKVTDIEILRLHYAETLKAWRERFLERRDEALKLYDERFCRMWEFYLAASETAFRYQDMMVFQIQLTRSQHAVPLTRDYIYEAEARLREQERERGIGVPSPLRLAGE</sequence>
<dbReference type="STRING" id="1123029.SAMN02745172_02370"/>
<dbReference type="EMBL" id="FRXO01000004">
    <property type="protein sequence ID" value="SHO65724.1"/>
    <property type="molecule type" value="Genomic_DNA"/>
</dbReference>
<accession>A0A1M7ZLF7</accession>
<evidence type="ECO:0000256" key="3">
    <source>
        <dbReference type="ARBA" id="ARBA00022679"/>
    </source>
</evidence>
<dbReference type="PANTHER" id="PTHR43667:SF1">
    <property type="entry name" value="CYCLOPROPANE-FATTY-ACYL-PHOSPHOLIPID SYNTHASE"/>
    <property type="match status" value="1"/>
</dbReference>
<dbReference type="RefSeq" id="WP_073628825.1">
    <property type="nucleotide sequence ID" value="NZ_FRXO01000004.1"/>
</dbReference>
<dbReference type="AlphaFoldDB" id="A0A1M7ZLF7"/>
<reference evidence="6 7" key="1">
    <citation type="submission" date="2016-12" db="EMBL/GenBank/DDBJ databases">
        <authorList>
            <person name="Song W.-J."/>
            <person name="Kurnit D.M."/>
        </authorList>
    </citation>
    <scope>NUCLEOTIDE SEQUENCE [LARGE SCALE GENOMIC DNA]</scope>
    <source>
        <strain evidence="6 7">DSM 19599</strain>
    </source>
</reference>
<dbReference type="CDD" id="cd02440">
    <property type="entry name" value="AdoMet_MTases"/>
    <property type="match status" value="1"/>
</dbReference>
<dbReference type="GO" id="GO:0008610">
    <property type="term" value="P:lipid biosynthetic process"/>
    <property type="evidence" value="ECO:0007669"/>
    <property type="project" value="InterPro"/>
</dbReference>
<dbReference type="InterPro" id="IPR050723">
    <property type="entry name" value="CFA/CMAS"/>
</dbReference>
<dbReference type="Pfam" id="PF02353">
    <property type="entry name" value="CMAS"/>
    <property type="match status" value="1"/>
</dbReference>
<gene>
    <name evidence="6" type="ORF">SAMN02745172_02370</name>
</gene>
<keyword evidence="3" id="KW-0808">Transferase</keyword>
<proteinExistence type="inferred from homology"/>
<evidence type="ECO:0000256" key="4">
    <source>
        <dbReference type="ARBA" id="ARBA00022691"/>
    </source>
</evidence>
<evidence type="ECO:0000256" key="5">
    <source>
        <dbReference type="ARBA" id="ARBA00023098"/>
    </source>
</evidence>